<sequence>MKIMISVEEAMQRGIWPQLLKMFGRDPEEDFWPKEEFILTEDQAAELNLIPRA</sequence>
<gene>
    <name evidence="1" type="ordered locus">KNP414_03982</name>
</gene>
<accession>F8FBF2</accession>
<dbReference type="AlphaFoldDB" id="F8FBF2"/>
<evidence type="ECO:0000313" key="1">
    <source>
        <dbReference type="EMBL" id="AEI42519.1"/>
    </source>
</evidence>
<dbReference type="Proteomes" id="UP000006620">
    <property type="component" value="Chromosome"/>
</dbReference>
<dbReference type="HOGENOM" id="CLU_3101724_0_0_9"/>
<proteinExistence type="predicted"/>
<organism evidence="1 2">
    <name type="scientific">Paenibacillus mucilaginosus (strain KNP414)</name>
    <dbReference type="NCBI Taxonomy" id="1036673"/>
    <lineage>
        <taxon>Bacteria</taxon>
        <taxon>Bacillati</taxon>
        <taxon>Bacillota</taxon>
        <taxon>Bacilli</taxon>
        <taxon>Bacillales</taxon>
        <taxon>Paenibacillaceae</taxon>
        <taxon>Paenibacillus</taxon>
    </lineage>
</organism>
<reference evidence="2" key="1">
    <citation type="submission" date="2011-06" db="EMBL/GenBank/DDBJ databases">
        <title>Complete genome sequence of Paenibacillus mucilaginosus KNP414.</title>
        <authorList>
            <person name="Wang J."/>
            <person name="Hu S."/>
            <person name="Hu X."/>
            <person name="Zhang B."/>
            <person name="Dong D."/>
            <person name="Zhang S."/>
            <person name="Zhao K."/>
            <person name="Wu D."/>
        </authorList>
    </citation>
    <scope>NUCLEOTIDE SEQUENCE [LARGE SCALE GENOMIC DNA]</scope>
    <source>
        <strain evidence="2">KNP414</strain>
    </source>
</reference>
<dbReference type="KEGG" id="pms:KNP414_03982"/>
<dbReference type="PATRIC" id="fig|1036673.3.peg.3662"/>
<name>F8FBF2_PAEMK</name>
<protein>
    <submittedName>
        <fullName evidence="1">Uncharacterized protein</fullName>
    </submittedName>
</protein>
<evidence type="ECO:0000313" key="2">
    <source>
        <dbReference type="Proteomes" id="UP000006620"/>
    </source>
</evidence>
<dbReference type="RefSeq" id="WP_013917675.1">
    <property type="nucleotide sequence ID" value="NC_015690.1"/>
</dbReference>
<reference evidence="1 2" key="2">
    <citation type="journal article" date="2013" name="Genome Announc.">
        <title>Genome Sequence of Growth-Improving Paenibacillus mucilaginosus Strain KNP414.</title>
        <authorList>
            <person name="Lu J.J."/>
            <person name="Wang J.F."/>
            <person name="Hu X.F."/>
        </authorList>
    </citation>
    <scope>NUCLEOTIDE SEQUENCE [LARGE SCALE GENOMIC DNA]</scope>
    <source>
        <strain evidence="1 2">KNP414</strain>
    </source>
</reference>
<dbReference type="EMBL" id="CP002869">
    <property type="protein sequence ID" value="AEI42519.1"/>
    <property type="molecule type" value="Genomic_DNA"/>
</dbReference>